<dbReference type="EMBL" id="FOME01000001">
    <property type="protein sequence ID" value="SFC32878.1"/>
    <property type="molecule type" value="Genomic_DNA"/>
</dbReference>
<accession>A0A1I1IF45</accession>
<name>A0A1H6C9V7_9PSEU</name>
<keyword evidence="3" id="KW-1185">Reference proteome</keyword>
<dbReference type="SMR" id="A0A1H6C9V7"/>
<accession>A0A1H6C9V7</accession>
<gene>
    <name evidence="1" type="ORF">SAMN02982929_03244</name>
    <name evidence="2" type="ORF">SAMN05216506_101486</name>
</gene>
<organism evidence="1 4">
    <name type="scientific">Saccharopolyspora kobensis</name>
    <dbReference type="NCBI Taxonomy" id="146035"/>
    <lineage>
        <taxon>Bacteria</taxon>
        <taxon>Bacillati</taxon>
        <taxon>Actinomycetota</taxon>
        <taxon>Actinomycetes</taxon>
        <taxon>Pseudonocardiales</taxon>
        <taxon>Pseudonocardiaceae</taxon>
        <taxon>Saccharopolyspora</taxon>
    </lineage>
</organism>
<dbReference type="AlphaFoldDB" id="A0A1H6C9V7"/>
<dbReference type="Proteomes" id="UP000236729">
    <property type="component" value="Unassembled WGS sequence"/>
</dbReference>
<protein>
    <submittedName>
        <fullName evidence="1">Uncharacterized protein</fullName>
    </submittedName>
</protein>
<dbReference type="EMBL" id="FNVB01000004">
    <property type="protein sequence ID" value="SEG69537.1"/>
    <property type="molecule type" value="Genomic_DNA"/>
</dbReference>
<evidence type="ECO:0000313" key="4">
    <source>
        <dbReference type="Proteomes" id="UP000236729"/>
    </source>
</evidence>
<evidence type="ECO:0000313" key="1">
    <source>
        <dbReference type="EMBL" id="SEG69537.1"/>
    </source>
</evidence>
<evidence type="ECO:0000313" key="3">
    <source>
        <dbReference type="Proteomes" id="UP000199690"/>
    </source>
</evidence>
<dbReference type="Proteomes" id="UP000199690">
    <property type="component" value="Unassembled WGS sequence"/>
</dbReference>
<sequence>MKVAVEPVKSAEVEDVTAEVEALVGFAEQRGEFRDSPLTSWLLILSSPLPRPKK</sequence>
<reference evidence="1" key="2">
    <citation type="submission" date="2016-10" db="EMBL/GenBank/DDBJ databases">
        <authorList>
            <person name="de Groot N.N."/>
        </authorList>
    </citation>
    <scope>NUCLEOTIDE SEQUENCE [LARGE SCALE GENOMIC DNA]</scope>
    <source>
        <strain evidence="1">ATCC 20501</strain>
    </source>
</reference>
<reference evidence="3 4" key="1">
    <citation type="submission" date="2016-10" db="EMBL/GenBank/DDBJ databases">
        <authorList>
            <person name="Varghese N."/>
            <person name="Submissions S."/>
        </authorList>
    </citation>
    <scope>NUCLEOTIDE SEQUENCE [LARGE SCALE GENOMIC DNA]</scope>
    <source>
        <strain evidence="4">ATCC 20501</strain>
        <strain evidence="2 3">CGMCC 4.3529</strain>
    </source>
</reference>
<evidence type="ECO:0000313" key="2">
    <source>
        <dbReference type="EMBL" id="SFC32878.1"/>
    </source>
</evidence>
<proteinExistence type="predicted"/>